<dbReference type="EMBL" id="JARQZJ010000129">
    <property type="protein sequence ID" value="KAK9891691.1"/>
    <property type="molecule type" value="Genomic_DNA"/>
</dbReference>
<dbReference type="GO" id="GO:0021952">
    <property type="term" value="P:central nervous system projection neuron axonogenesis"/>
    <property type="evidence" value="ECO:0007669"/>
    <property type="project" value="TreeGrafter"/>
</dbReference>
<dbReference type="GO" id="GO:0005856">
    <property type="term" value="C:cytoskeleton"/>
    <property type="evidence" value="ECO:0007669"/>
    <property type="project" value="UniProtKB-SubCell"/>
</dbReference>
<keyword evidence="4" id="KW-0963">Cytoplasm</keyword>
<dbReference type="PANTHER" id="PTHR46321">
    <property type="entry name" value="KIF1-BINDING PROTEIN"/>
    <property type="match status" value="1"/>
</dbReference>
<accession>A0AAW1VGC9</accession>
<dbReference type="InterPro" id="IPR011990">
    <property type="entry name" value="TPR-like_helical_dom_sf"/>
</dbReference>
<comment type="caution">
    <text evidence="6">The sequence shown here is derived from an EMBL/GenBank/DDBJ whole genome shotgun (WGS) entry which is preliminary data.</text>
</comment>
<dbReference type="Gene3D" id="1.25.40.10">
    <property type="entry name" value="Tetratricopeptide repeat domain"/>
    <property type="match status" value="1"/>
</dbReference>
<comment type="subcellular location">
    <subcellularLocation>
        <location evidence="1">Cytoplasm</location>
        <location evidence="1">Cytoskeleton</location>
    </subcellularLocation>
</comment>
<dbReference type="GO" id="GO:0000226">
    <property type="term" value="P:microtubule cytoskeleton organization"/>
    <property type="evidence" value="ECO:0007669"/>
    <property type="project" value="TreeGrafter"/>
</dbReference>
<dbReference type="Proteomes" id="UP001431783">
    <property type="component" value="Unassembled WGS sequence"/>
</dbReference>
<dbReference type="Pfam" id="PF12309">
    <property type="entry name" value="KBP_C"/>
    <property type="match status" value="1"/>
</dbReference>
<dbReference type="GO" id="GO:1990535">
    <property type="term" value="P:neuron projection maintenance"/>
    <property type="evidence" value="ECO:0007669"/>
    <property type="project" value="TreeGrafter"/>
</dbReference>
<evidence type="ECO:0000256" key="5">
    <source>
        <dbReference type="ARBA" id="ARBA00023212"/>
    </source>
</evidence>
<keyword evidence="7" id="KW-1185">Reference proteome</keyword>
<keyword evidence="5" id="KW-0206">Cytoskeleton</keyword>
<reference evidence="6 7" key="1">
    <citation type="submission" date="2023-03" db="EMBL/GenBank/DDBJ databases">
        <title>Genome insight into feeding habits of ladybird beetles.</title>
        <authorList>
            <person name="Li H.-S."/>
            <person name="Huang Y.-H."/>
            <person name="Pang H."/>
        </authorList>
    </citation>
    <scope>NUCLEOTIDE SEQUENCE [LARGE SCALE GENOMIC DNA]</scope>
    <source>
        <strain evidence="6">SYSU_2023b</strain>
        <tissue evidence="6">Whole body</tissue>
    </source>
</reference>
<organism evidence="6 7">
    <name type="scientific">Henosepilachna vigintioctopunctata</name>
    <dbReference type="NCBI Taxonomy" id="420089"/>
    <lineage>
        <taxon>Eukaryota</taxon>
        <taxon>Metazoa</taxon>
        <taxon>Ecdysozoa</taxon>
        <taxon>Arthropoda</taxon>
        <taxon>Hexapoda</taxon>
        <taxon>Insecta</taxon>
        <taxon>Pterygota</taxon>
        <taxon>Neoptera</taxon>
        <taxon>Endopterygota</taxon>
        <taxon>Coleoptera</taxon>
        <taxon>Polyphaga</taxon>
        <taxon>Cucujiformia</taxon>
        <taxon>Coccinelloidea</taxon>
        <taxon>Coccinellidae</taxon>
        <taxon>Epilachninae</taxon>
        <taxon>Epilachnini</taxon>
        <taxon>Henosepilachna</taxon>
    </lineage>
</organism>
<evidence type="ECO:0000313" key="7">
    <source>
        <dbReference type="Proteomes" id="UP001431783"/>
    </source>
</evidence>
<evidence type="ECO:0000313" key="6">
    <source>
        <dbReference type="EMBL" id="KAK9891691.1"/>
    </source>
</evidence>
<dbReference type="InterPro" id="IPR022083">
    <property type="entry name" value="KBP"/>
</dbReference>
<comment type="similarity">
    <text evidence="2">Belongs to the KIF-binding protein family.</text>
</comment>
<evidence type="ECO:0000256" key="1">
    <source>
        <dbReference type="ARBA" id="ARBA00004245"/>
    </source>
</evidence>
<protein>
    <recommendedName>
        <fullName evidence="3">KIF-binding protein</fullName>
    </recommendedName>
</protein>
<evidence type="ECO:0000256" key="3">
    <source>
        <dbReference type="ARBA" id="ARBA00016840"/>
    </source>
</evidence>
<sequence length="595" mass="69202">MTITMDLKESINDLKEKFFKVVKLIKEDSKTDPPNEPLLSKYAARQILIPMKVSIESLLRNQTPESPEHIKLSAMLSSVYIYLGTICIDTEEFSIGEKHLEKALHYIDEFKEEPLFISVSMNAYNQLGILWFQKDAEKAKLYLDKSNEIYEKNKNNIDPPKSIDSLFETENEGESTEELWKRFEQINISTLYFLAQIYGKLKDALKSAVYCHKTLKKQLVYQQYESIDWALNAATLSQFFAEQKGFKQARHHLSAASYILDQYKKELDAVQVRDETYDSKIEEYNHRSADVSRCWAQYDSLLLSKSKDRLLAETEKDDPSYLPSSSDLADQEISNSTVSHEDLKYLFFSSLDLSSYEKQVTDNYILTLSEAKAVFLNAQNWLISSQTYYSLENLASDFIDIALSHSQLYLDLLFFDDNAENRAKYHKRRIDLLENLLDKINSQYYLSYCRKMWYEVGNAYIDLLDIKLDRYRESNTRPTPHNLSKINMLITKGLKQFNTFLKSFEDKTGQIPESYYNAYARAQFYIGVLHGKFITLDKRMKLDNTEASLQAYQKVIDFCAKYQSAKDTIAVEYGVCKEMVELLPVKIGKLKSELQ</sequence>
<gene>
    <name evidence="6" type="ORF">WA026_015659</name>
</gene>
<evidence type="ECO:0000256" key="2">
    <source>
        <dbReference type="ARBA" id="ARBA00010305"/>
    </source>
</evidence>
<dbReference type="PANTHER" id="PTHR46321:SF1">
    <property type="entry name" value="KIF-BINDING PROTEIN"/>
    <property type="match status" value="1"/>
</dbReference>
<evidence type="ECO:0000256" key="4">
    <source>
        <dbReference type="ARBA" id="ARBA00022490"/>
    </source>
</evidence>
<name>A0AAW1VGC9_9CUCU</name>
<dbReference type="AlphaFoldDB" id="A0AAW1VGC9"/>
<proteinExistence type="inferred from homology"/>